<dbReference type="GO" id="GO:0030956">
    <property type="term" value="C:glutamyl-tRNA(Gln) amidotransferase complex"/>
    <property type="evidence" value="ECO:0007669"/>
    <property type="project" value="InterPro"/>
</dbReference>
<sequence>MNELTKLSADALASKLAAGEVSSVEATQAQLDRIAEVDGDIHAFLHVNTEEALAVARGIDEKRAAGEELHHLAGVPIAVKDMIVTVGQPTTAGSKILEGWHSPYDATVVKKLRAAGMPILGKTNLDEFAMGSSTEHSAYGPTRNPWDLERIPGGSGGGSAAAVAAFEAPLALGTDTGGSIRQPGAVTGTVGVKPTYGGVSRYGAIALASSLDQIGPVSRTVLDAALLHEVIGGHDPQDSTSLTDPCTGLVDAARQGALGDLSGVRLGVIKELGGEGYQAGVEARFQESLELFRSAGAEIVEVSCPSFSYALAAYYLILPSEASSNLAKFDGVRFGLRELPKDGPLTIERVMGATRAAGFGEEVKRRIILGVYALSAGYYDAYYGSAQKVRTLIQRDFDAAFSQADVLVSPTAPTTAFKFGEKMADPLAMYLNDVATIPANLAGVPGMSLPNGLAEEDGLPSGIQLLAPAREDARLYRVGAALEAMHEAAWGGSILDKAPLLNGASAGNTPQLHTPDLGGK</sequence>
<keyword evidence="3 8" id="KW-0547">Nucleotide-binding</keyword>
<dbReference type="PANTHER" id="PTHR11895">
    <property type="entry name" value="TRANSAMIDASE"/>
    <property type="match status" value="1"/>
</dbReference>
<keyword evidence="4 8" id="KW-0067">ATP-binding</keyword>
<dbReference type="HAMAP" id="MF_00120">
    <property type="entry name" value="GatA"/>
    <property type="match status" value="1"/>
</dbReference>
<protein>
    <recommendedName>
        <fullName evidence="8">Glutamyl-tRNA(Gln) amidotransferase subunit A</fullName>
        <shortName evidence="8">Glu-ADT subunit A</shortName>
        <ecNumber evidence="8">6.3.5.7</ecNumber>
    </recommendedName>
</protein>
<evidence type="ECO:0000256" key="7">
    <source>
        <dbReference type="ARBA" id="ARBA00047407"/>
    </source>
</evidence>
<evidence type="ECO:0000256" key="3">
    <source>
        <dbReference type="ARBA" id="ARBA00022741"/>
    </source>
</evidence>
<dbReference type="SUPFAM" id="SSF75304">
    <property type="entry name" value="Amidase signature (AS) enzymes"/>
    <property type="match status" value="1"/>
</dbReference>
<gene>
    <name evidence="8" type="primary">gatA</name>
    <name evidence="10" type="ORF">UM93_08160</name>
</gene>
<feature type="active site" description="Acyl-ester intermediate" evidence="8">
    <location>
        <position position="179"/>
    </location>
</feature>
<dbReference type="STRING" id="1618207.UM93_08160"/>
<organism evidence="10 11">
    <name type="scientific">Psychromicrobium lacuslunae</name>
    <dbReference type="NCBI Taxonomy" id="1618207"/>
    <lineage>
        <taxon>Bacteria</taxon>
        <taxon>Bacillati</taxon>
        <taxon>Actinomycetota</taxon>
        <taxon>Actinomycetes</taxon>
        <taxon>Micrococcales</taxon>
        <taxon>Micrococcaceae</taxon>
        <taxon>Psychromicrobium</taxon>
    </lineage>
</organism>
<dbReference type="Pfam" id="PF01425">
    <property type="entry name" value="Amidase"/>
    <property type="match status" value="1"/>
</dbReference>
<reference evidence="10 11" key="1">
    <citation type="journal article" date="2015" name="Genome Announc.">
        <title>Complete Genome Sequencing of Protease-Producing Novel Arthrobacter sp. Strain IHBB 11108 Using PacBio Single-Molecule Real-Time Sequencing Technology.</title>
        <authorList>
            <person name="Kiran S."/>
            <person name="Swarnkar M.K."/>
            <person name="Pal M."/>
            <person name="Thakur R."/>
            <person name="Tewari R."/>
            <person name="Singh A.K."/>
            <person name="Gulati A."/>
        </authorList>
    </citation>
    <scope>NUCLEOTIDE SEQUENCE [LARGE SCALE GENOMIC DNA]</scope>
    <source>
        <strain evidence="10 11">IHBB 11108</strain>
    </source>
</reference>
<keyword evidence="11" id="KW-1185">Reference proteome</keyword>
<evidence type="ECO:0000256" key="8">
    <source>
        <dbReference type="HAMAP-Rule" id="MF_00120"/>
    </source>
</evidence>
<dbReference type="GO" id="GO:0005524">
    <property type="term" value="F:ATP binding"/>
    <property type="evidence" value="ECO:0007669"/>
    <property type="project" value="UniProtKB-KW"/>
</dbReference>
<evidence type="ECO:0000256" key="6">
    <source>
        <dbReference type="ARBA" id="ARBA00025295"/>
    </source>
</evidence>
<dbReference type="AlphaFoldDB" id="A0A0D4BYX0"/>
<comment type="similarity">
    <text evidence="1 8">Belongs to the amidase family. GatA subfamily.</text>
</comment>
<dbReference type="InterPro" id="IPR000120">
    <property type="entry name" value="Amidase"/>
</dbReference>
<dbReference type="GO" id="GO:0006412">
    <property type="term" value="P:translation"/>
    <property type="evidence" value="ECO:0007669"/>
    <property type="project" value="UniProtKB-UniRule"/>
</dbReference>
<comment type="function">
    <text evidence="6 8">Allows the formation of correctly charged Gln-tRNA(Gln) through the transamidation of misacylated Glu-tRNA(Gln) in organisms which lack glutaminyl-tRNA synthetase. The reaction takes place in the presence of glutamine and ATP through an activated gamma-phospho-Glu-tRNA(Gln).</text>
</comment>
<comment type="subunit">
    <text evidence="8">Heterotrimer of A, B and C subunits.</text>
</comment>
<dbReference type="HOGENOM" id="CLU_009600_0_3_11"/>
<keyword evidence="2 8" id="KW-0436">Ligase</keyword>
<evidence type="ECO:0000259" key="9">
    <source>
        <dbReference type="Pfam" id="PF01425"/>
    </source>
</evidence>
<evidence type="ECO:0000313" key="10">
    <source>
        <dbReference type="EMBL" id="AJT41494.1"/>
    </source>
</evidence>
<dbReference type="RefSeq" id="WP_045074912.1">
    <property type="nucleotide sequence ID" value="NZ_CP011005.1"/>
</dbReference>
<dbReference type="Gene3D" id="3.90.1300.10">
    <property type="entry name" value="Amidase signature (AS) domain"/>
    <property type="match status" value="1"/>
</dbReference>
<dbReference type="NCBIfam" id="TIGR00132">
    <property type="entry name" value="gatA"/>
    <property type="match status" value="1"/>
</dbReference>
<name>A0A0D4BYX0_9MICC</name>
<dbReference type="KEGG" id="ari:UM93_08160"/>
<dbReference type="PATRIC" id="fig|1618207.4.peg.1651"/>
<dbReference type="GO" id="GO:0016740">
    <property type="term" value="F:transferase activity"/>
    <property type="evidence" value="ECO:0007669"/>
    <property type="project" value="UniProtKB-KW"/>
</dbReference>
<feature type="active site" description="Charge relay system" evidence="8">
    <location>
        <position position="80"/>
    </location>
</feature>
<dbReference type="InterPro" id="IPR023631">
    <property type="entry name" value="Amidase_dom"/>
</dbReference>
<dbReference type="Proteomes" id="UP000061839">
    <property type="component" value="Chromosome"/>
</dbReference>
<dbReference type="GO" id="GO:0050567">
    <property type="term" value="F:glutaminyl-tRNA synthase (glutamine-hydrolyzing) activity"/>
    <property type="evidence" value="ECO:0007669"/>
    <property type="project" value="UniProtKB-UniRule"/>
</dbReference>
<dbReference type="OrthoDB" id="9811471at2"/>
<feature type="active site" description="Charge relay system" evidence="8">
    <location>
        <position position="155"/>
    </location>
</feature>
<dbReference type="EMBL" id="CP011005">
    <property type="protein sequence ID" value="AJT41494.1"/>
    <property type="molecule type" value="Genomic_DNA"/>
</dbReference>
<accession>A0A0D4BYX0</accession>
<evidence type="ECO:0000256" key="1">
    <source>
        <dbReference type="ARBA" id="ARBA00008069"/>
    </source>
</evidence>
<dbReference type="InterPro" id="IPR004412">
    <property type="entry name" value="GatA"/>
</dbReference>
<evidence type="ECO:0000256" key="4">
    <source>
        <dbReference type="ARBA" id="ARBA00022840"/>
    </source>
</evidence>
<keyword evidence="5 8" id="KW-0648">Protein biosynthesis</keyword>
<dbReference type="EC" id="6.3.5.7" evidence="8"/>
<dbReference type="PANTHER" id="PTHR11895:SF151">
    <property type="entry name" value="GLUTAMYL-TRNA(GLN) AMIDOTRANSFERASE SUBUNIT A"/>
    <property type="match status" value="1"/>
</dbReference>
<evidence type="ECO:0000256" key="5">
    <source>
        <dbReference type="ARBA" id="ARBA00022917"/>
    </source>
</evidence>
<comment type="catalytic activity">
    <reaction evidence="7 8">
        <text>L-glutamyl-tRNA(Gln) + L-glutamine + ATP + H2O = L-glutaminyl-tRNA(Gln) + L-glutamate + ADP + phosphate + H(+)</text>
        <dbReference type="Rhea" id="RHEA:17521"/>
        <dbReference type="Rhea" id="RHEA-COMP:9681"/>
        <dbReference type="Rhea" id="RHEA-COMP:9684"/>
        <dbReference type="ChEBI" id="CHEBI:15377"/>
        <dbReference type="ChEBI" id="CHEBI:15378"/>
        <dbReference type="ChEBI" id="CHEBI:29985"/>
        <dbReference type="ChEBI" id="CHEBI:30616"/>
        <dbReference type="ChEBI" id="CHEBI:43474"/>
        <dbReference type="ChEBI" id="CHEBI:58359"/>
        <dbReference type="ChEBI" id="CHEBI:78520"/>
        <dbReference type="ChEBI" id="CHEBI:78521"/>
        <dbReference type="ChEBI" id="CHEBI:456216"/>
        <dbReference type="EC" id="6.3.5.7"/>
    </reaction>
</comment>
<keyword evidence="10" id="KW-0808">Transferase</keyword>
<evidence type="ECO:0000256" key="2">
    <source>
        <dbReference type="ARBA" id="ARBA00022598"/>
    </source>
</evidence>
<feature type="domain" description="Amidase" evidence="9">
    <location>
        <begin position="25"/>
        <end position="475"/>
    </location>
</feature>
<dbReference type="InterPro" id="IPR036928">
    <property type="entry name" value="AS_sf"/>
</dbReference>
<evidence type="ECO:0000313" key="11">
    <source>
        <dbReference type="Proteomes" id="UP000061839"/>
    </source>
</evidence>
<proteinExistence type="inferred from homology"/>
<dbReference type="PROSITE" id="PS00571">
    <property type="entry name" value="AMIDASES"/>
    <property type="match status" value="1"/>
</dbReference>
<dbReference type="InterPro" id="IPR020556">
    <property type="entry name" value="Amidase_CS"/>
</dbReference>